<evidence type="ECO:0000259" key="10">
    <source>
        <dbReference type="SMART" id="SM00663"/>
    </source>
</evidence>
<dbReference type="Gene3D" id="1.10.40.90">
    <property type="match status" value="1"/>
</dbReference>
<dbReference type="HAMAP" id="MF_01322">
    <property type="entry name" value="RNApol_bact_RpoC"/>
    <property type="match status" value="1"/>
</dbReference>
<gene>
    <name evidence="7 11" type="primary">rpoC</name>
    <name evidence="11" type="ORF">C4544_06875</name>
</gene>
<evidence type="ECO:0000256" key="4">
    <source>
        <dbReference type="ARBA" id="ARBA00022723"/>
    </source>
</evidence>
<dbReference type="PANTHER" id="PTHR19376:SF54">
    <property type="entry name" value="DNA-DIRECTED RNA POLYMERASE SUBUNIT BETA"/>
    <property type="match status" value="1"/>
</dbReference>
<keyword evidence="2 7" id="KW-0808">Transferase</keyword>
<comment type="caution">
    <text evidence="11">The sequence shown here is derived from an EMBL/GenBank/DDBJ whole genome shotgun (WGS) entry which is preliminary data.</text>
</comment>
<dbReference type="InterPro" id="IPR038120">
    <property type="entry name" value="Rpb1_funnel_sf"/>
</dbReference>
<dbReference type="Gene3D" id="2.40.40.20">
    <property type="match status" value="1"/>
</dbReference>
<dbReference type="GO" id="GO:0000428">
    <property type="term" value="C:DNA-directed RNA polymerase complex"/>
    <property type="evidence" value="ECO:0007669"/>
    <property type="project" value="UniProtKB-KW"/>
</dbReference>
<dbReference type="EMBL" id="QZJW01000055">
    <property type="protein sequence ID" value="RJO60058.1"/>
    <property type="molecule type" value="Genomic_DNA"/>
</dbReference>
<comment type="similarity">
    <text evidence="7 8">Belongs to the RNA polymerase beta' chain family.</text>
</comment>
<dbReference type="InterPro" id="IPR007081">
    <property type="entry name" value="RNA_pol_Rpb1_5"/>
</dbReference>
<dbReference type="Gene3D" id="1.10.150.390">
    <property type="match status" value="1"/>
</dbReference>
<feature type="binding site" evidence="7">
    <location>
        <position position="508"/>
    </location>
    <ligand>
        <name>Mg(2+)</name>
        <dbReference type="ChEBI" id="CHEBI:18420"/>
    </ligand>
</feature>
<feature type="binding site" evidence="7">
    <location>
        <position position="79"/>
    </location>
    <ligand>
        <name>Zn(2+)</name>
        <dbReference type="ChEBI" id="CHEBI:29105"/>
        <label>1</label>
    </ligand>
</feature>
<dbReference type="GO" id="GO:0003677">
    <property type="term" value="F:DNA binding"/>
    <property type="evidence" value="ECO:0007669"/>
    <property type="project" value="UniProtKB-UniRule"/>
</dbReference>
<dbReference type="Pfam" id="PF04998">
    <property type="entry name" value="RNA_pol_Rpb1_5"/>
    <property type="match status" value="1"/>
</dbReference>
<dbReference type="CDD" id="cd02655">
    <property type="entry name" value="RNAP_beta'_C"/>
    <property type="match status" value="1"/>
</dbReference>
<evidence type="ECO:0000256" key="2">
    <source>
        <dbReference type="ARBA" id="ARBA00022679"/>
    </source>
</evidence>
<dbReference type="InterPro" id="IPR007083">
    <property type="entry name" value="RNA_pol_Rpb1_4"/>
</dbReference>
<feature type="binding site" evidence="7">
    <location>
        <position position="911"/>
    </location>
    <ligand>
        <name>Zn(2+)</name>
        <dbReference type="ChEBI" id="CHEBI:29105"/>
        <label>2</label>
    </ligand>
</feature>
<feature type="binding site" evidence="7">
    <location>
        <position position="64"/>
    </location>
    <ligand>
        <name>Zn(2+)</name>
        <dbReference type="ChEBI" id="CHEBI:29105"/>
        <label>1</label>
    </ligand>
</feature>
<dbReference type="AlphaFoldDB" id="A0A419DAF2"/>
<dbReference type="GO" id="GO:0003899">
    <property type="term" value="F:DNA-directed RNA polymerase activity"/>
    <property type="evidence" value="ECO:0007669"/>
    <property type="project" value="UniProtKB-UniRule"/>
</dbReference>
<dbReference type="Pfam" id="PF04983">
    <property type="entry name" value="RNA_pol_Rpb1_3"/>
    <property type="match status" value="1"/>
</dbReference>
<organism evidence="11 12">
    <name type="scientific">candidate division WS5 bacterium</name>
    <dbReference type="NCBI Taxonomy" id="2093353"/>
    <lineage>
        <taxon>Bacteria</taxon>
        <taxon>candidate division WS5</taxon>
    </lineage>
</organism>
<sequence>MAKIEDKNQSFNAVKISVASPEQILKWSHGEVTKPETINYRTQKPEKDGLFCEKIFGPMKDWECYCGKYKKIRYKGIICDKCGVEVTRSLVRRERMGHMKLAVPVTHIWFLRGIPSSIGLLLEIGVKDLERVVYFANYVVTEVNEQAKKDMIASLGDEFKAKKKEILSKEKDAQAAQKEIEDLENSRNSAKKEIEELKERSILPEIKYREYNVKYGHLFKAGIGAEAIYELLKKVDIGKLVKELKAEVDSSHGQKRKKALKRLKWAEGFKNANIKPEWMIITNLPVIPPDLRPMVQLDGGRFAASDLNDLYRRVINRNNRLKKLIAMDAPGVICRNEKRMLQEAVDALIDSSSKREKVAQGAGQKKKLRSLADMLKGKHGRFRQNLLGKRVDYSGRSVIVVGPELKLHQCGIPKMMALELFKPFVISKLIIGGFAHNIKNASKMIEMGTSEVWDALDEIIKNKYVLLNRAPTLHRLGIQAFQPVLIEGKAIQIHPLVCVPFNADFDGDQMAVHVPLSEKAQAEAREIMLSTKNILKPAAGEPVMDPSQDIVLGCYYMSVIKEGAKGEGKYFADNDEAIFASQMGEVGLLAKIKVKIGDEVVETTIGRLKFNSLMPKGTPYVNEILTKKKLSEIIKFVFDNYGPEETARFVNDIKDLGFHHATLSGISFSMDDLDVPQNKEDIIKEAEERVDRLNVMAAQGLITEEEKYSKNLDLWEKTKTKVQEEMMNIIDPQSPLYIMMDSGARGNVGQLTQLAGMKGNVVNATGRTIELPIKSNYKEGFSSLEYFISTHGARKGLSDTAIKTADAGYLTRRLVDVSQDVIITEKDCKDTEGMVISKEESQQIGEDFSQRVIGRVLAENAVSKKTGEIVVKKGVLVTEDDYRKIEEAEIDEVKIRSVLTCKVHWGVCQKCYGADLARGGIINLGEAIGIIAAQSIGEPGTQLTMRTFRAGGVAGADITQGLPRVEEIFEARPPKGQAILAEIAGKAAVEKHADHKILRIASLVVEKDEYEAKGGEILVKNNQAVEAKDVILKDAKGKAVKAKNSGIVKISKDKDIVSVVKEADIKEYTVPKNVGVLVSDGDEVSLGQQLTEGSWNLQDALSLLGENAVQRYITTEVQQIYASQGQTINDKHIEVIIRQMFSRLKIDDPGDTSFVSGNIVSRTSFLEENAKVKKKGGKTATATNLLLSITKVSLSTDSFLSAASFMETNRILIDAATKGKVDNLRGLKENVIIGKLVPVGTGFHKND</sequence>
<evidence type="ECO:0000313" key="11">
    <source>
        <dbReference type="EMBL" id="RJO60058.1"/>
    </source>
</evidence>
<dbReference type="InterPro" id="IPR012754">
    <property type="entry name" value="DNA-dir_RpoC_beta_prime_bact"/>
</dbReference>
<dbReference type="InterPro" id="IPR007080">
    <property type="entry name" value="RNA_pol_Rpb1_1"/>
</dbReference>
<feature type="coiled-coil region" evidence="9">
    <location>
        <begin position="159"/>
        <end position="200"/>
    </location>
</feature>
<comment type="catalytic activity">
    <reaction evidence="6 7 8">
        <text>RNA(n) + a ribonucleoside 5'-triphosphate = RNA(n+1) + diphosphate</text>
        <dbReference type="Rhea" id="RHEA:21248"/>
        <dbReference type="Rhea" id="RHEA-COMP:14527"/>
        <dbReference type="Rhea" id="RHEA-COMP:17342"/>
        <dbReference type="ChEBI" id="CHEBI:33019"/>
        <dbReference type="ChEBI" id="CHEBI:61557"/>
        <dbReference type="ChEBI" id="CHEBI:140395"/>
        <dbReference type="EC" id="2.7.7.6"/>
    </reaction>
</comment>
<evidence type="ECO:0000256" key="9">
    <source>
        <dbReference type="SAM" id="Coils"/>
    </source>
</evidence>
<dbReference type="Gene3D" id="2.40.50.100">
    <property type="match status" value="1"/>
</dbReference>
<dbReference type="Pfam" id="PF05000">
    <property type="entry name" value="RNA_pol_Rpb1_4"/>
    <property type="match status" value="1"/>
</dbReference>
<comment type="cofactor">
    <cofactor evidence="7">
        <name>Mg(2+)</name>
        <dbReference type="ChEBI" id="CHEBI:18420"/>
    </cofactor>
    <text evidence="7">Binds 1 Mg(2+) ion per subunit.</text>
</comment>
<feature type="binding site" evidence="7">
    <location>
        <position position="908"/>
    </location>
    <ligand>
        <name>Zn(2+)</name>
        <dbReference type="ChEBI" id="CHEBI:29105"/>
        <label>2</label>
    </ligand>
</feature>
<protein>
    <recommendedName>
        <fullName evidence="7">DNA-directed RNA polymerase subunit beta'</fullName>
        <shortName evidence="7">RNAP subunit beta'</shortName>
        <ecNumber evidence="7">2.7.7.6</ecNumber>
    </recommendedName>
    <alternativeName>
        <fullName evidence="7">RNA polymerase subunit beta'</fullName>
    </alternativeName>
    <alternativeName>
        <fullName evidence="7">Transcriptase subunit beta'</fullName>
    </alternativeName>
</protein>
<evidence type="ECO:0000256" key="5">
    <source>
        <dbReference type="ARBA" id="ARBA00023163"/>
    </source>
</evidence>
<comment type="cofactor">
    <cofactor evidence="7">
        <name>Zn(2+)</name>
        <dbReference type="ChEBI" id="CHEBI:29105"/>
    </cofactor>
    <text evidence="7">Binds 2 Zn(2+) ions per subunit.</text>
</comment>
<dbReference type="InterPro" id="IPR006592">
    <property type="entry name" value="RNA_pol_N"/>
</dbReference>
<dbReference type="Gene3D" id="4.10.860.120">
    <property type="entry name" value="RNA polymerase II, clamp domain"/>
    <property type="match status" value="1"/>
</dbReference>
<evidence type="ECO:0000256" key="7">
    <source>
        <dbReference type="HAMAP-Rule" id="MF_01322"/>
    </source>
</evidence>
<keyword evidence="7" id="KW-0862">Zinc</keyword>
<dbReference type="Gene3D" id="1.10.1790.20">
    <property type="match status" value="1"/>
</dbReference>
<dbReference type="SMART" id="SM00663">
    <property type="entry name" value="RPOLA_N"/>
    <property type="match status" value="1"/>
</dbReference>
<dbReference type="GO" id="GO:0000287">
    <property type="term" value="F:magnesium ion binding"/>
    <property type="evidence" value="ECO:0007669"/>
    <property type="project" value="UniProtKB-UniRule"/>
</dbReference>
<feature type="binding site" evidence="7">
    <location>
        <position position="66"/>
    </location>
    <ligand>
        <name>Zn(2+)</name>
        <dbReference type="ChEBI" id="CHEBI:29105"/>
        <label>1</label>
    </ligand>
</feature>
<dbReference type="Gene3D" id="1.10.132.30">
    <property type="match status" value="1"/>
</dbReference>
<reference evidence="11 12" key="1">
    <citation type="journal article" date="2017" name="ISME J.">
        <title>Energy and carbon metabolisms in a deep terrestrial subsurface fluid microbial community.</title>
        <authorList>
            <person name="Momper L."/>
            <person name="Jungbluth S.P."/>
            <person name="Lee M.D."/>
            <person name="Amend J.P."/>
        </authorList>
    </citation>
    <scope>NUCLEOTIDE SEQUENCE [LARGE SCALE GENOMIC DNA]</scope>
    <source>
        <strain evidence="11">SURF_29</strain>
    </source>
</reference>
<dbReference type="Gene3D" id="1.10.274.100">
    <property type="entry name" value="RNA polymerase Rpb1, domain 3"/>
    <property type="match status" value="2"/>
</dbReference>
<feature type="binding site" evidence="7">
    <location>
        <position position="901"/>
    </location>
    <ligand>
        <name>Zn(2+)</name>
        <dbReference type="ChEBI" id="CHEBI:29105"/>
        <label>2</label>
    </ligand>
</feature>
<dbReference type="InterPro" id="IPR044893">
    <property type="entry name" value="RNA_pol_Rpb1_clamp_domain"/>
</dbReference>
<keyword evidence="9" id="KW-0175">Coiled coil</keyword>
<evidence type="ECO:0000256" key="8">
    <source>
        <dbReference type="RuleBase" id="RU004279"/>
    </source>
</evidence>
<feature type="domain" description="RNA polymerase N-terminal" evidence="10">
    <location>
        <begin position="277"/>
        <end position="558"/>
    </location>
</feature>
<dbReference type="InterPro" id="IPR045867">
    <property type="entry name" value="DNA-dir_RpoC_beta_prime"/>
</dbReference>
<keyword evidence="3 7" id="KW-0548">Nucleotidyltransferase</keyword>
<evidence type="ECO:0000313" key="12">
    <source>
        <dbReference type="Proteomes" id="UP000285655"/>
    </source>
</evidence>
<evidence type="ECO:0000256" key="3">
    <source>
        <dbReference type="ARBA" id="ARBA00022695"/>
    </source>
</evidence>
<feature type="binding site" evidence="7">
    <location>
        <position position="828"/>
    </location>
    <ligand>
        <name>Zn(2+)</name>
        <dbReference type="ChEBI" id="CHEBI:29105"/>
        <label>2</label>
    </ligand>
</feature>
<keyword evidence="5 7" id="KW-0804">Transcription</keyword>
<keyword evidence="4 7" id="KW-0479">Metal-binding</keyword>
<feature type="binding site" evidence="7">
    <location>
        <position position="506"/>
    </location>
    <ligand>
        <name>Mg(2+)</name>
        <dbReference type="ChEBI" id="CHEBI:18420"/>
    </ligand>
</feature>
<comment type="subunit">
    <text evidence="7">The RNAP catalytic core consists of 2 alpha, 1 beta, 1 beta' and 1 omega subunit. When a sigma factor is associated with the core the holoenzyme is formed, which can initiate transcription.</text>
</comment>
<dbReference type="NCBIfam" id="TIGR02386">
    <property type="entry name" value="rpoC_TIGR"/>
    <property type="match status" value="1"/>
</dbReference>
<dbReference type="InterPro" id="IPR007066">
    <property type="entry name" value="RNA_pol_Rpb1_3"/>
</dbReference>
<dbReference type="Proteomes" id="UP000285655">
    <property type="component" value="Unassembled WGS sequence"/>
</dbReference>
<comment type="function">
    <text evidence="7 8">DNA-dependent RNA polymerase catalyzes the transcription of DNA into RNA using the four ribonucleoside triphosphates as substrates.</text>
</comment>
<dbReference type="Pfam" id="PF04997">
    <property type="entry name" value="RNA_pol_Rpb1_1"/>
    <property type="match status" value="1"/>
</dbReference>
<name>A0A419DAF2_9BACT</name>
<dbReference type="EC" id="2.7.7.6" evidence="7"/>
<keyword evidence="7" id="KW-0460">Magnesium</keyword>
<dbReference type="InterPro" id="IPR042102">
    <property type="entry name" value="RNA_pol_Rpb1_3_sf"/>
</dbReference>
<dbReference type="GO" id="GO:0008270">
    <property type="term" value="F:zinc ion binding"/>
    <property type="evidence" value="ECO:0007669"/>
    <property type="project" value="UniProtKB-UniRule"/>
</dbReference>
<keyword evidence="1 7" id="KW-0240">DNA-directed RNA polymerase</keyword>
<accession>A0A419DAF2</accession>
<proteinExistence type="inferred from homology"/>
<dbReference type="GO" id="GO:0006351">
    <property type="term" value="P:DNA-templated transcription"/>
    <property type="evidence" value="ECO:0007669"/>
    <property type="project" value="UniProtKB-UniRule"/>
</dbReference>
<dbReference type="SUPFAM" id="SSF64484">
    <property type="entry name" value="beta and beta-prime subunits of DNA dependent RNA-polymerase"/>
    <property type="match status" value="1"/>
</dbReference>
<dbReference type="CDD" id="cd01609">
    <property type="entry name" value="RNAP_beta'_N"/>
    <property type="match status" value="1"/>
</dbReference>
<evidence type="ECO:0000256" key="6">
    <source>
        <dbReference type="ARBA" id="ARBA00048552"/>
    </source>
</evidence>
<evidence type="ECO:0000256" key="1">
    <source>
        <dbReference type="ARBA" id="ARBA00022478"/>
    </source>
</evidence>
<feature type="binding site" evidence="7">
    <location>
        <position position="504"/>
    </location>
    <ligand>
        <name>Mg(2+)</name>
        <dbReference type="ChEBI" id="CHEBI:18420"/>
    </ligand>
</feature>
<feature type="binding site" evidence="7">
    <location>
        <position position="82"/>
    </location>
    <ligand>
        <name>Zn(2+)</name>
        <dbReference type="ChEBI" id="CHEBI:29105"/>
        <label>1</label>
    </ligand>
</feature>
<dbReference type="InterPro" id="IPR000722">
    <property type="entry name" value="RNA_pol_asu"/>
</dbReference>
<dbReference type="PANTHER" id="PTHR19376">
    <property type="entry name" value="DNA-DIRECTED RNA POLYMERASE"/>
    <property type="match status" value="1"/>
</dbReference>
<dbReference type="Pfam" id="PF00623">
    <property type="entry name" value="RNA_pol_Rpb1_2"/>
    <property type="match status" value="1"/>
</dbReference>